<protein>
    <submittedName>
        <fullName evidence="2">Integrase</fullName>
    </submittedName>
</protein>
<feature type="domain" description="Integrase catalytic" evidence="1">
    <location>
        <begin position="161"/>
        <end position="344"/>
    </location>
</feature>
<evidence type="ECO:0000313" key="3">
    <source>
        <dbReference type="Proteomes" id="UP000230136"/>
    </source>
</evidence>
<dbReference type="GO" id="GO:0015074">
    <property type="term" value="P:DNA integration"/>
    <property type="evidence" value="ECO:0007669"/>
    <property type="project" value="InterPro"/>
</dbReference>
<evidence type="ECO:0000313" key="2">
    <source>
        <dbReference type="EMBL" id="PJC01843.1"/>
    </source>
</evidence>
<dbReference type="InterPro" id="IPR001584">
    <property type="entry name" value="Integrase_cat-core"/>
</dbReference>
<dbReference type="InterPro" id="IPR012337">
    <property type="entry name" value="RNaseH-like_sf"/>
</dbReference>
<dbReference type="PROSITE" id="PS50994">
    <property type="entry name" value="INTEGRASE"/>
    <property type="match status" value="1"/>
</dbReference>
<dbReference type="SUPFAM" id="SSF53098">
    <property type="entry name" value="Ribonuclease H-like"/>
    <property type="match status" value="1"/>
</dbReference>
<dbReference type="EMBL" id="PFSY01000121">
    <property type="protein sequence ID" value="PJC01843.1"/>
    <property type="molecule type" value="Genomic_DNA"/>
</dbReference>
<accession>A0A2M8DR28</accession>
<name>A0A2M8DR28_9BACT</name>
<comment type="caution">
    <text evidence="2">The sequence shown here is derived from an EMBL/GenBank/DDBJ whole genome shotgun (WGS) entry which is preliminary data.</text>
</comment>
<dbReference type="InterPro" id="IPR036397">
    <property type="entry name" value="RNaseH_sf"/>
</dbReference>
<dbReference type="AlphaFoldDB" id="A0A2M8DR28"/>
<organism evidence="2 3">
    <name type="scientific">Candidatus Komeilibacteria bacterium CG_4_9_14_0_8_um_filter_36_9</name>
    <dbReference type="NCBI Taxonomy" id="1974473"/>
    <lineage>
        <taxon>Bacteria</taxon>
        <taxon>Candidatus Komeiliibacteriota</taxon>
    </lineage>
</organism>
<proteinExistence type="predicted"/>
<sequence>MMSKMSKREYLRELKKKYCRSSKKHKTQLLDDFCEFAGYHRKAALRLVNNPLPRKKTRPIPRKKKYDLETVEALKKLWFASGEICAERFHPFIRSLLKCLIDQNQIEVTDETKKQLHKISLGKTKAIISKTKRRSFIKIGALTKPGSILKNQIALRFGPWEQKEPGFFEADTVAHCGGDISGEFVYSLDIIDIASGWSEQAAIWGKGEAATRAELDKIRKRLPFEMKGLDPDNGGEFINYQMHRYCKKHGISLTRAREYHPNDQAHIEQKNYTAIRRLIGYGRLDKKTQQKLLNDLYDNEWRLFLNFFQPTMKLKKKIKNLETGKSKKTYYKAKTPYQRLMRSKHISIEQKLMLRSTYQTLNPVKLKREIDKKVELIRKTLK</sequence>
<dbReference type="Proteomes" id="UP000230136">
    <property type="component" value="Unassembled WGS sequence"/>
</dbReference>
<dbReference type="Gene3D" id="3.30.420.10">
    <property type="entry name" value="Ribonuclease H-like superfamily/Ribonuclease H"/>
    <property type="match status" value="1"/>
</dbReference>
<gene>
    <name evidence="2" type="ORF">CO073_02615</name>
</gene>
<dbReference type="GO" id="GO:0003676">
    <property type="term" value="F:nucleic acid binding"/>
    <property type="evidence" value="ECO:0007669"/>
    <property type="project" value="InterPro"/>
</dbReference>
<reference evidence="3" key="1">
    <citation type="submission" date="2017-09" db="EMBL/GenBank/DDBJ databases">
        <title>Depth-based differentiation of microbial function through sediment-hosted aquifers and enrichment of novel symbionts in the deep terrestrial subsurface.</title>
        <authorList>
            <person name="Probst A.J."/>
            <person name="Ladd B."/>
            <person name="Jarett J.K."/>
            <person name="Geller-Mcgrath D.E."/>
            <person name="Sieber C.M.K."/>
            <person name="Emerson J.B."/>
            <person name="Anantharaman K."/>
            <person name="Thomas B.C."/>
            <person name="Malmstrom R."/>
            <person name="Stieglmeier M."/>
            <person name="Klingl A."/>
            <person name="Woyke T."/>
            <person name="Ryan C.M."/>
            <person name="Banfield J.F."/>
        </authorList>
    </citation>
    <scope>NUCLEOTIDE SEQUENCE [LARGE SCALE GENOMIC DNA]</scope>
</reference>
<evidence type="ECO:0000259" key="1">
    <source>
        <dbReference type="PROSITE" id="PS50994"/>
    </source>
</evidence>